<evidence type="ECO:0000259" key="11">
    <source>
        <dbReference type="Pfam" id="PF08351"/>
    </source>
</evidence>
<proteinExistence type="inferred from homology"/>
<dbReference type="Gene3D" id="1.20.120.890">
    <property type="entry name" value="tRNA(Met) cytidine acetyltransferase, tail domain"/>
    <property type="match status" value="1"/>
</dbReference>
<keyword evidence="6 9" id="KW-0067">ATP-binding</keyword>
<feature type="binding site" evidence="9">
    <location>
        <position position="349"/>
    </location>
    <ligand>
        <name>ATP</name>
        <dbReference type="ChEBI" id="CHEBI:30616"/>
    </ligand>
</feature>
<dbReference type="SUPFAM" id="SSF52540">
    <property type="entry name" value="P-loop containing nucleoside triphosphate hydrolases"/>
    <property type="match status" value="1"/>
</dbReference>
<dbReference type="AlphaFoldDB" id="A0A1Y0D6J8"/>
<dbReference type="GO" id="GO:1990883">
    <property type="term" value="F:18S rRNA cytidine N-acetyltransferase activity"/>
    <property type="evidence" value="ECO:0007669"/>
    <property type="project" value="TreeGrafter"/>
</dbReference>
<name>A0A1Y0D6J8_9GAMM</name>
<feature type="domain" description="N-acetyltransferase" evidence="12">
    <location>
        <begin position="530"/>
        <end position="577"/>
    </location>
</feature>
<dbReference type="KEGG" id="opf:CBP31_11425"/>
<dbReference type="Pfam" id="PF08351">
    <property type="entry name" value="TmcA_N"/>
    <property type="match status" value="1"/>
</dbReference>
<dbReference type="EMBL" id="CP021377">
    <property type="protein sequence ID" value="ART83150.1"/>
    <property type="molecule type" value="Genomic_DNA"/>
</dbReference>
<keyword evidence="4 9" id="KW-0819">tRNA processing</keyword>
<evidence type="ECO:0000259" key="10">
    <source>
        <dbReference type="Pfam" id="PF05127"/>
    </source>
</evidence>
<evidence type="ECO:0000313" key="14">
    <source>
        <dbReference type="Proteomes" id="UP000243937"/>
    </source>
</evidence>
<dbReference type="GO" id="GO:0005524">
    <property type="term" value="F:ATP binding"/>
    <property type="evidence" value="ECO:0007669"/>
    <property type="project" value="UniProtKB-UniRule"/>
</dbReference>
<keyword evidence="8 9" id="KW-0012">Acyltransferase</keyword>
<dbReference type="OrthoDB" id="5578851at2"/>
<evidence type="ECO:0000256" key="8">
    <source>
        <dbReference type="ARBA" id="ARBA00023315"/>
    </source>
</evidence>
<evidence type="ECO:0000256" key="9">
    <source>
        <dbReference type="HAMAP-Rule" id="MF_01886"/>
    </source>
</evidence>
<organism evidence="13 14">
    <name type="scientific">Oceanisphaera profunda</name>
    <dbReference type="NCBI Taxonomy" id="1416627"/>
    <lineage>
        <taxon>Bacteria</taxon>
        <taxon>Pseudomonadati</taxon>
        <taxon>Pseudomonadota</taxon>
        <taxon>Gammaproteobacteria</taxon>
        <taxon>Aeromonadales</taxon>
        <taxon>Aeromonadaceae</taxon>
        <taxon>Oceanisphaera</taxon>
    </lineage>
</organism>
<protein>
    <recommendedName>
        <fullName evidence="9">tRNA(Met) cytidine acetyltransferase TmcA</fullName>
        <ecNumber evidence="9">2.3.1.193</ecNumber>
    </recommendedName>
</protein>
<dbReference type="SUPFAM" id="SSF55729">
    <property type="entry name" value="Acyl-CoA N-acyltransferases (Nat)"/>
    <property type="match status" value="1"/>
</dbReference>
<dbReference type="InterPro" id="IPR007807">
    <property type="entry name" value="TcmA/NAT10_helicase"/>
</dbReference>
<keyword evidence="3 9" id="KW-0808">Transferase</keyword>
<evidence type="ECO:0000256" key="3">
    <source>
        <dbReference type="ARBA" id="ARBA00022679"/>
    </source>
</evidence>
<comment type="catalytic activity">
    <reaction evidence="9">
        <text>cytidine(34) in elongator tRNA(Met) + acetyl-CoA + ATP + H2O = N(4)-acetylcytidine(34) in elongator tRNA(Met) + ADP + phosphate + CoA + H(+)</text>
        <dbReference type="Rhea" id="RHEA:43788"/>
        <dbReference type="Rhea" id="RHEA-COMP:10693"/>
        <dbReference type="Rhea" id="RHEA-COMP:10694"/>
        <dbReference type="ChEBI" id="CHEBI:15377"/>
        <dbReference type="ChEBI" id="CHEBI:15378"/>
        <dbReference type="ChEBI" id="CHEBI:30616"/>
        <dbReference type="ChEBI" id="CHEBI:43474"/>
        <dbReference type="ChEBI" id="CHEBI:57287"/>
        <dbReference type="ChEBI" id="CHEBI:57288"/>
        <dbReference type="ChEBI" id="CHEBI:74900"/>
        <dbReference type="ChEBI" id="CHEBI:82748"/>
        <dbReference type="ChEBI" id="CHEBI:456216"/>
        <dbReference type="EC" id="2.3.1.193"/>
    </reaction>
</comment>
<gene>
    <name evidence="9" type="primary">tmcA</name>
    <name evidence="13" type="ORF">CBP31_11425</name>
</gene>
<dbReference type="EC" id="2.3.1.193" evidence="9"/>
<dbReference type="Gene3D" id="3.40.630.30">
    <property type="match status" value="1"/>
</dbReference>
<reference evidence="13 14" key="1">
    <citation type="journal article" date="2014" name="Int. J. Syst. Evol. Microbiol.">
        <title>Oceanisphaera profunda sp. nov., a marine bacterium isolated from deep-sea sediment, and emended description of the genus Oceanisphaera.</title>
        <authorList>
            <person name="Xu Z."/>
            <person name="Zhang X.Y."/>
            <person name="Su H.N."/>
            <person name="Yu Z.C."/>
            <person name="Liu C."/>
            <person name="Li H."/>
            <person name="Chen X.L."/>
            <person name="Song X.Y."/>
            <person name="Xie B.B."/>
            <person name="Qin Q.L."/>
            <person name="Zhou B.C."/>
            <person name="Shi M."/>
            <person name="Huang Y."/>
            <person name="Zhang Y.Z."/>
        </authorList>
    </citation>
    <scope>NUCLEOTIDE SEQUENCE [LARGE SCALE GENOMIC DNA]</scope>
    <source>
        <strain evidence="13 14">SM1222</strain>
    </source>
</reference>
<dbReference type="GO" id="GO:0051392">
    <property type="term" value="F:tRNA cytidine N4-acetyltransferase activity"/>
    <property type="evidence" value="ECO:0007669"/>
    <property type="project" value="UniProtKB-UniRule"/>
</dbReference>
<dbReference type="Gene3D" id="3.40.50.11040">
    <property type="match status" value="1"/>
</dbReference>
<feature type="domain" description="N-acetyltransferase" evidence="12">
    <location>
        <begin position="399"/>
        <end position="521"/>
    </location>
</feature>
<dbReference type="InterPro" id="IPR016181">
    <property type="entry name" value="Acyl_CoA_acyltransferase"/>
</dbReference>
<comment type="similarity">
    <text evidence="9">Belongs to the TmcA family.</text>
</comment>
<dbReference type="InterPro" id="IPR038321">
    <property type="entry name" value="TmcA_C_sf"/>
</dbReference>
<dbReference type="Pfam" id="PF05127">
    <property type="entry name" value="NAT10_TcmA_helicase"/>
    <property type="match status" value="1"/>
</dbReference>
<evidence type="ECO:0000256" key="5">
    <source>
        <dbReference type="ARBA" id="ARBA00022741"/>
    </source>
</evidence>
<keyword evidence="2 9" id="KW-0820">tRNA-binding</keyword>
<dbReference type="PANTHER" id="PTHR10925">
    <property type="entry name" value="N-ACETYLTRANSFERASE 10"/>
    <property type="match status" value="1"/>
</dbReference>
<accession>A0A1Y0D6J8</accession>
<dbReference type="GO" id="GO:0051391">
    <property type="term" value="P:tRNA acetylation"/>
    <property type="evidence" value="ECO:0007669"/>
    <property type="project" value="UniProtKB-UniRule"/>
</dbReference>
<dbReference type="HAMAP" id="MF_01886">
    <property type="entry name" value="tRNA_acetyltr_TmcA"/>
    <property type="match status" value="1"/>
</dbReference>
<comment type="subcellular location">
    <subcellularLocation>
        <location evidence="9">Cytoplasm</location>
    </subcellularLocation>
</comment>
<dbReference type="InterPro" id="IPR027417">
    <property type="entry name" value="P-loop_NTPase"/>
</dbReference>
<keyword evidence="5 9" id="KW-0547">Nucleotide-binding</keyword>
<feature type="domain" description="TcmA/NAT10 helicase" evidence="10">
    <location>
        <begin position="220"/>
        <end position="367"/>
    </location>
</feature>
<sequence length="732" mass="80194">MATGSFIDNPLMPSPLTADHLVAWQTWRQQLCQTGERRLLVMAGEQDWAMAQAQQLTCSEPNTLWLGQALGSQAATATNKFKTVLGQAYGALVVNAFSGLHPDALAAVAGTLMAGGVLILLCPPLAHWPQYADPDLVRYVAEPEQAKGLHSRFLSRFMQILQQDTQVLHWPQGAAFPTLPLIEKTPPWQLNSDRQGCLNDQQRHALAVLLHSARRRIPVILTADRGRGKSSVLGLTASRLLKAGLRVLLTAPSPHAVSQVLAHCAQPLVFMAPDALLAERPPADILLIDEAAAIPVALLLRLARQYCCVFASTEHGYEGTGLGFQLKFQPQLLRMQPRTQKVQLRTPARWSSTDPLEPLLFRLLALNAVAVTPTRHGKLTIRWVNQDQLLNDDMLLSQLFGLLTLAHYQTSPSDLRQLLDAPELHLAVMFRQSTPVAVALLISEGQTHTHPLTADLSLAIWRGQRRPRGHLLPQSLAFHGGLSEACQFHYHRVMRIVVHPDCQHAGLGSQLLTWLQQQMQPTALSSPAKPVLTGDFIGTSFGASPELIKFWQANGFSAVRLGQSRDAVSGLQAVMMLWPSSAAAKLQLPLWQGQFSANVHRHPCATPPLSSDSSLTGDDTCLIADSTCLVENDKAAIYQALTLLPPSDTRAQDRQIAHDFAFYHRDLSADQAALARFVASHTPLKPLSNSEQRLLAALLATGAQPTLVAKEWQLSGYKAAISQCRQLMQAFF</sequence>
<evidence type="ECO:0000256" key="7">
    <source>
        <dbReference type="ARBA" id="ARBA00022884"/>
    </source>
</evidence>
<evidence type="ECO:0000256" key="1">
    <source>
        <dbReference type="ARBA" id="ARBA00022490"/>
    </source>
</evidence>
<feature type="binding site" evidence="9">
    <location>
        <position position="546"/>
    </location>
    <ligand>
        <name>acetyl-CoA</name>
        <dbReference type="ChEBI" id="CHEBI:57288"/>
    </ligand>
</feature>
<evidence type="ECO:0000256" key="6">
    <source>
        <dbReference type="ARBA" id="ARBA00022840"/>
    </source>
</evidence>
<dbReference type="InterPro" id="IPR000182">
    <property type="entry name" value="GNAT_dom"/>
</dbReference>
<dbReference type="GO" id="GO:1904812">
    <property type="term" value="P:rRNA acetylation involved in maturation of SSU-rRNA"/>
    <property type="evidence" value="ECO:0007669"/>
    <property type="project" value="TreeGrafter"/>
</dbReference>
<comment type="function">
    <text evidence="9">Catalyzes the formation of N(4)-acetylcytidine (ac(4)C) at the wobble position of tRNA(Met), by using acetyl-CoA as an acetyl donor and ATP (or GTP).</text>
</comment>
<evidence type="ECO:0000259" key="12">
    <source>
        <dbReference type="Pfam" id="PF13718"/>
    </source>
</evidence>
<dbReference type="InterPro" id="IPR013562">
    <property type="entry name" value="TmcA/NAT10_N"/>
</dbReference>
<dbReference type="RefSeq" id="WP_087037378.1">
    <property type="nucleotide sequence ID" value="NZ_CP021377.1"/>
</dbReference>
<evidence type="ECO:0000256" key="2">
    <source>
        <dbReference type="ARBA" id="ARBA00022555"/>
    </source>
</evidence>
<dbReference type="Proteomes" id="UP000243937">
    <property type="component" value="Chromosome"/>
</dbReference>
<evidence type="ECO:0000256" key="4">
    <source>
        <dbReference type="ARBA" id="ARBA00022694"/>
    </source>
</evidence>
<feature type="binding site" evidence="9">
    <location>
        <position position="202"/>
    </location>
    <ligand>
        <name>ATP</name>
        <dbReference type="ChEBI" id="CHEBI:30616"/>
    </ligand>
</feature>
<dbReference type="InterPro" id="IPR024914">
    <property type="entry name" value="tRNA_acetyltr_TmcA"/>
</dbReference>
<dbReference type="Gene3D" id="3.40.50.300">
    <property type="entry name" value="P-loop containing nucleotide triphosphate hydrolases"/>
    <property type="match status" value="1"/>
</dbReference>
<dbReference type="Pfam" id="PF13718">
    <property type="entry name" value="GNAT_acetyltr_2"/>
    <property type="match status" value="2"/>
</dbReference>
<keyword evidence="14" id="KW-1185">Reference proteome</keyword>
<dbReference type="InterPro" id="IPR032672">
    <property type="entry name" value="TmcA/NAT10/Kre33"/>
</dbReference>
<comment type="caution">
    <text evidence="9">Lacks conserved residue(s) required for the propagation of feature annotation.</text>
</comment>
<dbReference type="GO" id="GO:0005737">
    <property type="term" value="C:cytoplasm"/>
    <property type="evidence" value="ECO:0007669"/>
    <property type="project" value="UniProtKB-SubCell"/>
</dbReference>
<feature type="domain" description="TmcA/NAT10 N-terminal" evidence="11">
    <location>
        <begin position="25"/>
        <end position="171"/>
    </location>
</feature>
<keyword evidence="1 9" id="KW-0963">Cytoplasm</keyword>
<dbReference type="GO" id="GO:0000049">
    <property type="term" value="F:tRNA binding"/>
    <property type="evidence" value="ECO:0007669"/>
    <property type="project" value="UniProtKB-UniRule"/>
</dbReference>
<keyword evidence="7 9" id="KW-0694">RNA-binding</keyword>
<dbReference type="GO" id="GO:0002101">
    <property type="term" value="P:tRNA wobble cytosine modification"/>
    <property type="evidence" value="ECO:0007669"/>
    <property type="project" value="UniProtKB-UniRule"/>
</dbReference>
<dbReference type="PANTHER" id="PTHR10925:SF5">
    <property type="entry name" value="RNA CYTIDINE ACETYLTRANSFERASE"/>
    <property type="match status" value="1"/>
</dbReference>
<evidence type="ECO:0000313" key="13">
    <source>
        <dbReference type="EMBL" id="ART83150.1"/>
    </source>
</evidence>